<dbReference type="PROSITE" id="PS50949">
    <property type="entry name" value="HTH_GNTR"/>
    <property type="match status" value="1"/>
</dbReference>
<dbReference type="InterPro" id="IPR000524">
    <property type="entry name" value="Tscrpt_reg_HTH_GntR"/>
</dbReference>
<dbReference type="InterPro" id="IPR011711">
    <property type="entry name" value="GntR_C"/>
</dbReference>
<dbReference type="Pfam" id="PF00392">
    <property type="entry name" value="GntR"/>
    <property type="match status" value="1"/>
</dbReference>
<dbReference type="EMBL" id="JBHEZX010000002">
    <property type="protein sequence ID" value="MFC1408482.1"/>
    <property type="molecule type" value="Genomic_DNA"/>
</dbReference>
<evidence type="ECO:0000313" key="2">
    <source>
        <dbReference type="Proteomes" id="UP001592582"/>
    </source>
</evidence>
<accession>A0ABV6V452</accession>
<dbReference type="InterPro" id="IPR036388">
    <property type="entry name" value="WH-like_DNA-bd_sf"/>
</dbReference>
<dbReference type="SUPFAM" id="SSF48008">
    <property type="entry name" value="GntR ligand-binding domain-like"/>
    <property type="match status" value="1"/>
</dbReference>
<reference evidence="1 2" key="1">
    <citation type="submission" date="2024-09" db="EMBL/GenBank/DDBJ databases">
        <authorList>
            <person name="Lee S.D."/>
        </authorList>
    </citation>
    <scope>NUCLEOTIDE SEQUENCE [LARGE SCALE GENOMIC DNA]</scope>
    <source>
        <strain evidence="1 2">N1-1</strain>
    </source>
</reference>
<comment type="caution">
    <text evidence="1">The sequence shown here is derived from an EMBL/GenBank/DDBJ whole genome shotgun (WGS) entry which is preliminary data.</text>
</comment>
<dbReference type="SUPFAM" id="SSF46785">
    <property type="entry name" value="Winged helix' DNA-binding domain"/>
    <property type="match status" value="1"/>
</dbReference>
<keyword evidence="2" id="KW-1185">Reference proteome</keyword>
<dbReference type="InterPro" id="IPR036390">
    <property type="entry name" value="WH_DNA-bd_sf"/>
</dbReference>
<dbReference type="Proteomes" id="UP001592582">
    <property type="component" value="Unassembled WGS sequence"/>
</dbReference>
<dbReference type="Gene3D" id="1.20.120.530">
    <property type="entry name" value="GntR ligand-binding domain-like"/>
    <property type="match status" value="1"/>
</dbReference>
<dbReference type="InterPro" id="IPR008920">
    <property type="entry name" value="TF_FadR/GntR_C"/>
</dbReference>
<dbReference type="PANTHER" id="PTHR43537:SF24">
    <property type="entry name" value="GLUCONATE OPERON TRANSCRIPTIONAL REPRESSOR"/>
    <property type="match status" value="1"/>
</dbReference>
<evidence type="ECO:0000313" key="1">
    <source>
        <dbReference type="EMBL" id="MFC1408482.1"/>
    </source>
</evidence>
<dbReference type="SMART" id="SM00895">
    <property type="entry name" value="FCD"/>
    <property type="match status" value="1"/>
</dbReference>
<proteinExistence type="predicted"/>
<dbReference type="CDD" id="cd07377">
    <property type="entry name" value="WHTH_GntR"/>
    <property type="match status" value="1"/>
</dbReference>
<dbReference type="SMART" id="SM00345">
    <property type="entry name" value="HTH_GNTR"/>
    <property type="match status" value="1"/>
</dbReference>
<organism evidence="1 2">
    <name type="scientific">Streptacidiphilus alkalitolerans</name>
    <dbReference type="NCBI Taxonomy" id="3342712"/>
    <lineage>
        <taxon>Bacteria</taxon>
        <taxon>Bacillati</taxon>
        <taxon>Actinomycetota</taxon>
        <taxon>Actinomycetes</taxon>
        <taxon>Kitasatosporales</taxon>
        <taxon>Streptomycetaceae</taxon>
        <taxon>Streptacidiphilus</taxon>
    </lineage>
</organism>
<dbReference type="PANTHER" id="PTHR43537">
    <property type="entry name" value="TRANSCRIPTIONAL REGULATOR, GNTR FAMILY"/>
    <property type="match status" value="1"/>
</dbReference>
<dbReference type="Pfam" id="PF07729">
    <property type="entry name" value="FCD"/>
    <property type="match status" value="1"/>
</dbReference>
<name>A0ABV6V452_9ACTN</name>
<dbReference type="Gene3D" id="1.10.10.10">
    <property type="entry name" value="Winged helix-like DNA-binding domain superfamily/Winged helix DNA-binding domain"/>
    <property type="match status" value="1"/>
</dbReference>
<gene>
    <name evidence="1" type="ORF">ACEZDG_04240</name>
</gene>
<protein>
    <submittedName>
        <fullName evidence="1">GntR family transcriptional regulator</fullName>
    </submittedName>
</protein>
<sequence>MGEPTTASFVRPVQSVSVVDSVIKEVRRAILSGSLRPGQPFSLREIAEQLGVSFIPVREALHHLEGQGLVITSRGKSATVAPLSHADLRAVYRLRRQIEPELIGRASLLLTDADHTRLAGYLPVFADAALGMDEIYEAHHEFHLELLRPAATPWDLRTLEMLGRAAERYIRLSFGGLDADPDEPHRREQAHSVLLEAVRRRDPGAAAHALLEHLDTNERIAQRGIDAVAD</sequence>